<sequence length="97" mass="10166">MNRLASQPYARWALGALLGLSLVLTGGCSSKPKQARYAAVGSNCYAKAVPQSGEGGLAWGNTMSIARQKSLNNCIRYASRSGGTPDTCQVVLAKCKN</sequence>
<gene>
    <name evidence="1" type="ORF">E6B08_12985</name>
</gene>
<dbReference type="PROSITE" id="PS51257">
    <property type="entry name" value="PROKAR_LIPOPROTEIN"/>
    <property type="match status" value="1"/>
</dbReference>
<dbReference type="AlphaFoldDB" id="A0A4D6XC07"/>
<proteinExistence type="predicted"/>
<dbReference type="Proteomes" id="UP000298551">
    <property type="component" value="Chromosome"/>
</dbReference>
<protein>
    <recommendedName>
        <fullName evidence="3">DUF4189 domain-containing protein</fullName>
    </recommendedName>
</protein>
<accession>A0A4D6XC07</accession>
<name>A0A4D6XC07_PSEPU</name>
<dbReference type="OrthoDB" id="7025474at2"/>
<evidence type="ECO:0000313" key="2">
    <source>
        <dbReference type="Proteomes" id="UP000298551"/>
    </source>
</evidence>
<dbReference type="RefSeq" id="WP_136914378.1">
    <property type="nucleotide sequence ID" value="NZ_CP039371.1"/>
</dbReference>
<reference evidence="2" key="1">
    <citation type="submission" date="2019-04" db="EMBL/GenBank/DDBJ databases">
        <title>Genome sequence of Pseudomonas putida 1290, an auxin catabolizing strain.</title>
        <authorList>
            <person name="Laird T.S."/>
            <person name="Leveau J.H.J."/>
        </authorList>
    </citation>
    <scope>NUCLEOTIDE SEQUENCE [LARGE SCALE GENOMIC DNA]</scope>
    <source>
        <strain evidence="2">1290</strain>
    </source>
</reference>
<dbReference type="EMBL" id="CP039371">
    <property type="protein sequence ID" value="QCI12218.1"/>
    <property type="molecule type" value="Genomic_DNA"/>
</dbReference>
<evidence type="ECO:0000313" key="1">
    <source>
        <dbReference type="EMBL" id="QCI12218.1"/>
    </source>
</evidence>
<evidence type="ECO:0008006" key="3">
    <source>
        <dbReference type="Google" id="ProtNLM"/>
    </source>
</evidence>
<organism evidence="1 2">
    <name type="scientific">Pseudomonas putida</name>
    <name type="common">Arthrobacter siderocapsulatus</name>
    <dbReference type="NCBI Taxonomy" id="303"/>
    <lineage>
        <taxon>Bacteria</taxon>
        <taxon>Pseudomonadati</taxon>
        <taxon>Pseudomonadota</taxon>
        <taxon>Gammaproteobacteria</taxon>
        <taxon>Pseudomonadales</taxon>
        <taxon>Pseudomonadaceae</taxon>
        <taxon>Pseudomonas</taxon>
    </lineage>
</organism>